<accession>A0ABR7YPM3</accession>
<gene>
    <name evidence="1" type="ORF">H8B06_10470</name>
</gene>
<dbReference type="EMBL" id="JACOIK010000007">
    <property type="protein sequence ID" value="MBD1433252.1"/>
    <property type="molecule type" value="Genomic_DNA"/>
</dbReference>
<organism evidence="1 2">
    <name type="scientific">Sphingobacterium micropteri</name>
    <dbReference type="NCBI Taxonomy" id="2763501"/>
    <lineage>
        <taxon>Bacteria</taxon>
        <taxon>Pseudomonadati</taxon>
        <taxon>Bacteroidota</taxon>
        <taxon>Sphingobacteriia</taxon>
        <taxon>Sphingobacteriales</taxon>
        <taxon>Sphingobacteriaceae</taxon>
        <taxon>Sphingobacterium</taxon>
    </lineage>
</organism>
<evidence type="ECO:0000313" key="2">
    <source>
        <dbReference type="Proteomes" id="UP000602759"/>
    </source>
</evidence>
<keyword evidence="2" id="KW-1185">Reference proteome</keyword>
<protein>
    <submittedName>
        <fullName evidence="1">Uncharacterized protein</fullName>
    </submittedName>
</protein>
<proteinExistence type="predicted"/>
<reference evidence="1 2" key="1">
    <citation type="submission" date="2020-08" db="EMBL/GenBank/DDBJ databases">
        <title>Sphingobacterium sp. DN00404 isolated from aquaculture water.</title>
        <authorList>
            <person name="Zhang M."/>
        </authorList>
    </citation>
    <scope>NUCLEOTIDE SEQUENCE [LARGE SCALE GENOMIC DNA]</scope>
    <source>
        <strain evidence="1 2">DN00404</strain>
    </source>
</reference>
<dbReference type="Proteomes" id="UP000602759">
    <property type="component" value="Unassembled WGS sequence"/>
</dbReference>
<name>A0ABR7YPM3_9SPHI</name>
<comment type="caution">
    <text evidence="1">The sequence shown here is derived from an EMBL/GenBank/DDBJ whole genome shotgun (WGS) entry which is preliminary data.</text>
</comment>
<dbReference type="RefSeq" id="WP_190994237.1">
    <property type="nucleotide sequence ID" value="NZ_JACOIK010000007.1"/>
</dbReference>
<evidence type="ECO:0000313" key="1">
    <source>
        <dbReference type="EMBL" id="MBD1433252.1"/>
    </source>
</evidence>
<sequence length="72" mass="7702">MIIPYTDANKMAGSFIKKGNEVVSADDDVTLPPNVTILPSADVTFPLGSVIGIADSTHFRCTFLKKLDSFIG</sequence>